<sequence length="1003" mass="109173">MESDFEVTNEVCPRCKEAFLTVPMCSTGYFTPDNEGRYYQKCMRNDFTPNAGCRYFYFNDTVQRAFEGNTLPDAQDWSSLLAFPSSAHSSPTSNMLAGSPARRRRSLQESPQHNLPQSVPLNSFTLGPSTPGPSTPRASVPSVSPGGPVTSVPPSRAYARPVDPSYAAKVAAGDFAVHTPSNQIAAYKKATAHTLEVQWWVKDNVAAEVFLVAAPNFPFFHPKDAPLIVDFLGGEAATQNYAYWSPDKRWMRTNLPITVKANTPLFLKSPNVAICLDGPTSTTPKRKLSVTAVDAAPPTQRARFQTTSPIEPLVFASQTATSAQRSSNVAVHGDNVIDLTQEDAGVVCTVKEEILDVFSTNHKTSSVSKKAWPFKYFCDMHEGFIAMFSSNATTVPLKFKDGFNKPFVSATYYENVGKWRSLTGEAQKDAVSKGRSPEGEWLKISALRNVNTFAAAAALIDEDKIPVDWAFITSEEVDKSRSVENLLRQYIKEGIISPADVPKSPHSRGSLSSLSTRSPTPPPARPLSAMSGVEDHQSDTDMADSVVSVTNTVDPAATVAVNPDNTVNPADTLMPDVPPGTDSSAANPIGPLGVVTHGPITPAVPTVPNVIPVRCASTTSWKGTSAQFDPEIVWHLIAFDPICDTRKNHLKILMLNMGVSPEYDVILYRHNKLELELIEDSPGPVGLNNPGLLITRHPIPTSARTWSVNARDAVTQSLMTGTRSISGNTAQWTVAHDYLLPVLGPPEALRVFLIVRLGNDHSLPHAEHALFRRRIGQQPLPVAEGSDSENGTEEPPAYTRHPAGGLHPSTRPTVPIIPIDPVVAPATFASGALGAPVARVPPTEGSIDGGEDGDNDNDVDSQDGGLDEDVAREIKRLTVAWLLQEFSNRSVVQEIRLNSDPRALRVKRKTTQLVQWVTEVHDVCTKYKCVPITEQTGMAGDTPITKTNIASLFLRRPQWIKHALDAYEIITKHEDYPKVKALLRSGRIFGMDAFVKALANEIK</sequence>
<comment type="caution">
    <text evidence="2">The sequence shown here is derived from an EMBL/GenBank/DDBJ whole genome shotgun (WGS) entry which is preliminary data.</text>
</comment>
<reference evidence="2" key="1">
    <citation type="submission" date="2023-03" db="EMBL/GenBank/DDBJ databases">
        <title>Massive genome expansion in bonnet fungi (Mycena s.s.) driven by repeated elements and novel gene families across ecological guilds.</title>
        <authorList>
            <consortium name="Lawrence Berkeley National Laboratory"/>
            <person name="Harder C.B."/>
            <person name="Miyauchi S."/>
            <person name="Viragh M."/>
            <person name="Kuo A."/>
            <person name="Thoen E."/>
            <person name="Andreopoulos B."/>
            <person name="Lu D."/>
            <person name="Skrede I."/>
            <person name="Drula E."/>
            <person name="Henrissat B."/>
            <person name="Morin E."/>
            <person name="Kohler A."/>
            <person name="Barry K."/>
            <person name="LaButti K."/>
            <person name="Morin E."/>
            <person name="Salamov A."/>
            <person name="Lipzen A."/>
            <person name="Mereny Z."/>
            <person name="Hegedus B."/>
            <person name="Baldrian P."/>
            <person name="Stursova M."/>
            <person name="Weitz H."/>
            <person name="Taylor A."/>
            <person name="Grigoriev I.V."/>
            <person name="Nagy L.G."/>
            <person name="Martin F."/>
            <person name="Kauserud H."/>
        </authorList>
    </citation>
    <scope>NUCLEOTIDE SEQUENCE</scope>
    <source>
        <strain evidence="2">CBHHK200</strain>
    </source>
</reference>
<feature type="compositionally biased region" description="Low complexity" evidence="1">
    <location>
        <begin position="502"/>
        <end position="518"/>
    </location>
</feature>
<feature type="compositionally biased region" description="Low complexity" evidence="1">
    <location>
        <begin position="135"/>
        <end position="155"/>
    </location>
</feature>
<organism evidence="2 3">
    <name type="scientific">Mycena alexandri</name>
    <dbReference type="NCBI Taxonomy" id="1745969"/>
    <lineage>
        <taxon>Eukaryota</taxon>
        <taxon>Fungi</taxon>
        <taxon>Dikarya</taxon>
        <taxon>Basidiomycota</taxon>
        <taxon>Agaricomycotina</taxon>
        <taxon>Agaricomycetes</taxon>
        <taxon>Agaricomycetidae</taxon>
        <taxon>Agaricales</taxon>
        <taxon>Marasmiineae</taxon>
        <taxon>Mycenaceae</taxon>
        <taxon>Mycena</taxon>
    </lineage>
</organism>
<feature type="region of interest" description="Disordered" evidence="1">
    <location>
        <begin position="85"/>
        <end position="156"/>
    </location>
</feature>
<feature type="compositionally biased region" description="Polar residues" evidence="1">
    <location>
        <begin position="108"/>
        <end position="126"/>
    </location>
</feature>
<evidence type="ECO:0000256" key="1">
    <source>
        <dbReference type="SAM" id="MobiDB-lite"/>
    </source>
</evidence>
<dbReference type="EMBL" id="JARJCM010000147">
    <property type="protein sequence ID" value="KAJ7025910.1"/>
    <property type="molecule type" value="Genomic_DNA"/>
</dbReference>
<feature type="compositionally biased region" description="Polar residues" evidence="1">
    <location>
        <begin position="86"/>
        <end position="96"/>
    </location>
</feature>
<keyword evidence="3" id="KW-1185">Reference proteome</keyword>
<dbReference type="Proteomes" id="UP001218188">
    <property type="component" value="Unassembled WGS sequence"/>
</dbReference>
<gene>
    <name evidence="2" type="ORF">C8F04DRAFT_1238899</name>
</gene>
<feature type="region of interest" description="Disordered" evidence="1">
    <location>
        <begin position="777"/>
        <end position="807"/>
    </location>
</feature>
<evidence type="ECO:0000313" key="2">
    <source>
        <dbReference type="EMBL" id="KAJ7025910.1"/>
    </source>
</evidence>
<feature type="region of interest" description="Disordered" evidence="1">
    <location>
        <begin position="498"/>
        <end position="538"/>
    </location>
</feature>
<proteinExistence type="predicted"/>
<dbReference type="AlphaFoldDB" id="A0AAD6WV42"/>
<name>A0AAD6WV42_9AGAR</name>
<protein>
    <submittedName>
        <fullName evidence="2">Uncharacterized protein</fullName>
    </submittedName>
</protein>
<feature type="compositionally biased region" description="Acidic residues" evidence="1">
    <location>
        <begin position="849"/>
        <end position="865"/>
    </location>
</feature>
<evidence type="ECO:0000313" key="3">
    <source>
        <dbReference type="Proteomes" id="UP001218188"/>
    </source>
</evidence>
<feature type="region of interest" description="Disordered" evidence="1">
    <location>
        <begin position="835"/>
        <end position="865"/>
    </location>
</feature>
<accession>A0AAD6WV42</accession>